<sequence>MDGGDGPAPTIDEKISTLSLNGDEEKEPEKDPRKIARKYQLDLCRKALNENIIVYLETGCGKTHIAVLLMHEMRDRIKKPQKNICVYLAPTVALVQQQAKVIQDSTDFKVGMFSGGSKHWKRYHDWEKEMEKYEVFYKNDVTKLPRIFGMTASPKFGKGATLNTLETLLNAKVYSVENKEELEQFVASPQVKIYYYGPAGSSSSCPCTSYFTKLEEIKNQCMSTLSGKTDDYASLKSTKKMLRRLHSNLIFCMESLGIWGAVQVSCCSIQFIALDFSDVA</sequence>
<dbReference type="Proteomes" id="UP000585474">
    <property type="component" value="Unassembled WGS sequence"/>
</dbReference>
<evidence type="ECO:0000259" key="2">
    <source>
        <dbReference type="PROSITE" id="PS51192"/>
    </source>
</evidence>
<dbReference type="OrthoDB" id="6513042at2759"/>
<dbReference type="InterPro" id="IPR014001">
    <property type="entry name" value="Helicase_ATP-bd"/>
</dbReference>
<dbReference type="SUPFAM" id="SSF52540">
    <property type="entry name" value="P-loop containing nucleoside triphosphate hydrolases"/>
    <property type="match status" value="1"/>
</dbReference>
<dbReference type="GO" id="GO:0003676">
    <property type="term" value="F:nucleic acid binding"/>
    <property type="evidence" value="ECO:0007669"/>
    <property type="project" value="InterPro"/>
</dbReference>
<protein>
    <submittedName>
        <fullName evidence="3">Dicer-like 4</fullName>
    </submittedName>
</protein>
<dbReference type="InterPro" id="IPR011545">
    <property type="entry name" value="DEAD/DEAH_box_helicase_dom"/>
</dbReference>
<organism evidence="3 4">
    <name type="scientific">Actinidia rufa</name>
    <dbReference type="NCBI Taxonomy" id="165716"/>
    <lineage>
        <taxon>Eukaryota</taxon>
        <taxon>Viridiplantae</taxon>
        <taxon>Streptophyta</taxon>
        <taxon>Embryophyta</taxon>
        <taxon>Tracheophyta</taxon>
        <taxon>Spermatophyta</taxon>
        <taxon>Magnoliopsida</taxon>
        <taxon>eudicotyledons</taxon>
        <taxon>Gunneridae</taxon>
        <taxon>Pentapetalae</taxon>
        <taxon>asterids</taxon>
        <taxon>Ericales</taxon>
        <taxon>Actinidiaceae</taxon>
        <taxon>Actinidia</taxon>
    </lineage>
</organism>
<keyword evidence="4" id="KW-1185">Reference proteome</keyword>
<gene>
    <name evidence="3" type="ORF">Acr_13g0010430</name>
</gene>
<evidence type="ECO:0000313" key="3">
    <source>
        <dbReference type="EMBL" id="GFY99643.1"/>
    </source>
</evidence>
<dbReference type="AlphaFoldDB" id="A0A7J0FM45"/>
<dbReference type="PROSITE" id="PS51192">
    <property type="entry name" value="HELICASE_ATP_BIND_1"/>
    <property type="match status" value="1"/>
</dbReference>
<accession>A0A7J0FM45</accession>
<feature type="region of interest" description="Disordered" evidence="1">
    <location>
        <begin position="1"/>
        <end position="32"/>
    </location>
</feature>
<dbReference type="EMBL" id="BJWL01000013">
    <property type="protein sequence ID" value="GFY99643.1"/>
    <property type="molecule type" value="Genomic_DNA"/>
</dbReference>
<evidence type="ECO:0000313" key="4">
    <source>
        <dbReference type="Proteomes" id="UP000585474"/>
    </source>
</evidence>
<dbReference type="InterPro" id="IPR027417">
    <property type="entry name" value="P-loop_NTPase"/>
</dbReference>
<dbReference type="PANTHER" id="PTHR14074">
    <property type="entry name" value="HELICASE WITH DEATH DOMAIN-RELATED"/>
    <property type="match status" value="1"/>
</dbReference>
<dbReference type="GO" id="GO:0005524">
    <property type="term" value="F:ATP binding"/>
    <property type="evidence" value="ECO:0007669"/>
    <property type="project" value="InterPro"/>
</dbReference>
<dbReference type="Pfam" id="PF00270">
    <property type="entry name" value="DEAD"/>
    <property type="match status" value="1"/>
</dbReference>
<reference evidence="3 4" key="1">
    <citation type="submission" date="2019-07" db="EMBL/GenBank/DDBJ databases">
        <title>De Novo Assembly of kiwifruit Actinidia rufa.</title>
        <authorList>
            <person name="Sugita-Konishi S."/>
            <person name="Sato K."/>
            <person name="Mori E."/>
            <person name="Abe Y."/>
            <person name="Kisaki G."/>
            <person name="Hamano K."/>
            <person name="Suezawa K."/>
            <person name="Otani M."/>
            <person name="Fukuda T."/>
            <person name="Manabe T."/>
            <person name="Gomi K."/>
            <person name="Tabuchi M."/>
            <person name="Akimitsu K."/>
            <person name="Kataoka I."/>
        </authorList>
    </citation>
    <scope>NUCLEOTIDE SEQUENCE [LARGE SCALE GENOMIC DNA]</scope>
    <source>
        <strain evidence="4">cv. Fuchu</strain>
    </source>
</reference>
<proteinExistence type="predicted"/>
<dbReference type="SMART" id="SM00487">
    <property type="entry name" value="DEXDc"/>
    <property type="match status" value="1"/>
</dbReference>
<evidence type="ECO:0000256" key="1">
    <source>
        <dbReference type="SAM" id="MobiDB-lite"/>
    </source>
</evidence>
<comment type="caution">
    <text evidence="3">The sequence shown here is derived from an EMBL/GenBank/DDBJ whole genome shotgun (WGS) entry which is preliminary data.</text>
</comment>
<feature type="domain" description="Helicase ATP-binding" evidence="2">
    <location>
        <begin position="43"/>
        <end position="137"/>
    </location>
</feature>
<dbReference type="GO" id="GO:0005737">
    <property type="term" value="C:cytoplasm"/>
    <property type="evidence" value="ECO:0007669"/>
    <property type="project" value="TreeGrafter"/>
</dbReference>
<dbReference type="PANTHER" id="PTHR14074:SF16">
    <property type="entry name" value="ANTIVIRAL INNATE IMMUNE RESPONSE RECEPTOR RIG-I"/>
    <property type="match status" value="1"/>
</dbReference>
<name>A0A7J0FM45_9ERIC</name>
<dbReference type="Gene3D" id="3.40.50.300">
    <property type="entry name" value="P-loop containing nucleotide triphosphate hydrolases"/>
    <property type="match status" value="2"/>
</dbReference>
<dbReference type="InterPro" id="IPR051363">
    <property type="entry name" value="RLR_Helicase"/>
</dbReference>